<comment type="caution">
    <text evidence="1">The sequence shown here is derived from an EMBL/GenBank/DDBJ whole genome shotgun (WGS) entry which is preliminary data.</text>
</comment>
<evidence type="ECO:0000313" key="1">
    <source>
        <dbReference type="EMBL" id="MDO5969354.1"/>
    </source>
</evidence>
<dbReference type="Pfam" id="PF08811">
    <property type="entry name" value="DUF1800"/>
    <property type="match status" value="1"/>
</dbReference>
<dbReference type="Proteomes" id="UP001176883">
    <property type="component" value="Unassembled WGS sequence"/>
</dbReference>
<keyword evidence="2" id="KW-1185">Reference proteome</keyword>
<sequence length="457" mass="53296">MEHKHIQHLYWRTGFGILPAQLNTLSKKSKTEIVAHLFKASKSVTPLKVDTSEIDALFTSKSDFTKENRKKFQEISRKKRLELNVAWIGRLANTDELLREKMTLFWANHFVCEDNNILFIQQFNNTLRKHALGNFKDFVKAISKEAAMTKYLNTKQNRKLKPNENFARELMELFTLGVGNYTEQDIKESARAFTGYNHNFKGEFVLRKPQHDTGNKTFFGKTGNFDGEAIIDIILEKEQCAKYICEKIYKYFVSDVVHKAHIDEMVSVFYPNYNIEKLMRHLLLSDWFYDDENIGTKIKSPIEFLVGINGIVPVQFKNSRQLLYIQKVLGQTLLNPPNVAGWKGGRSWIDSNTIMFRLKLPSILLNNAYISKIEVDDSDSMMDMSSKNRSKKNRFKVEPNWDVFNTNFKKVSLETLENHLLQCHINSKTEDYLQSLKKGTKRDYCIQLMSLPEYQMC</sequence>
<dbReference type="RefSeq" id="WP_303277044.1">
    <property type="nucleotide sequence ID" value="NZ_JAUOEK010000069.1"/>
</dbReference>
<proteinExistence type="predicted"/>
<organism evidence="1 2">
    <name type="scientific">Flavivirga aquimarina</name>
    <dbReference type="NCBI Taxonomy" id="2027862"/>
    <lineage>
        <taxon>Bacteria</taxon>
        <taxon>Pseudomonadati</taxon>
        <taxon>Bacteroidota</taxon>
        <taxon>Flavobacteriia</taxon>
        <taxon>Flavobacteriales</taxon>
        <taxon>Flavobacteriaceae</taxon>
        <taxon>Flavivirga</taxon>
    </lineage>
</organism>
<gene>
    <name evidence="1" type="ORF">Q4Q35_06010</name>
</gene>
<reference evidence="1" key="1">
    <citation type="submission" date="2023-07" db="EMBL/GenBank/DDBJ databases">
        <title>Two novel species in the genus Flavivirga.</title>
        <authorList>
            <person name="Kwon K."/>
        </authorList>
    </citation>
    <scope>NUCLEOTIDE SEQUENCE</scope>
    <source>
        <strain evidence="1">KCTC 52353</strain>
    </source>
</reference>
<name>A0ABT8W8F8_9FLAO</name>
<dbReference type="InterPro" id="IPR014917">
    <property type="entry name" value="DUF1800"/>
</dbReference>
<evidence type="ECO:0000313" key="2">
    <source>
        <dbReference type="Proteomes" id="UP001176883"/>
    </source>
</evidence>
<accession>A0ABT8W8F8</accession>
<dbReference type="EMBL" id="JAUOEK010000069">
    <property type="protein sequence ID" value="MDO5969354.1"/>
    <property type="molecule type" value="Genomic_DNA"/>
</dbReference>
<protein>
    <submittedName>
        <fullName evidence="1">DUF1800 domain-containing protein</fullName>
    </submittedName>
</protein>